<reference evidence="6 7" key="1">
    <citation type="submission" date="2018-01" db="EMBL/GenBank/DDBJ databases">
        <title>Draft genome sequence of Salinispora sp. 13K206.</title>
        <authorList>
            <person name="Sahin N."/>
            <person name="Saygin H."/>
            <person name="Ay H."/>
        </authorList>
    </citation>
    <scope>NUCLEOTIDE SEQUENCE [LARGE SCALE GENOMIC DNA]</scope>
    <source>
        <strain evidence="6 7">13K206</strain>
    </source>
</reference>
<dbReference type="Proteomes" id="UP000248749">
    <property type="component" value="Unassembled WGS sequence"/>
</dbReference>
<dbReference type="PROSITE" id="PS00893">
    <property type="entry name" value="NUDIX_BOX"/>
    <property type="match status" value="2"/>
</dbReference>
<dbReference type="SUPFAM" id="SSF55811">
    <property type="entry name" value="Nudix"/>
    <property type="match status" value="2"/>
</dbReference>
<keyword evidence="3 4" id="KW-0378">Hydrolase</keyword>
<dbReference type="PANTHER" id="PTHR43046:SF16">
    <property type="entry name" value="ADP-RIBOSE PYROPHOSPHATASE YJHB-RELATED"/>
    <property type="match status" value="1"/>
</dbReference>
<accession>A0A2W2CCT8</accession>
<feature type="domain" description="Nudix hydrolase" evidence="5">
    <location>
        <begin position="1"/>
        <end position="131"/>
    </location>
</feature>
<name>A0A2W2CCT8_9ACTN</name>
<protein>
    <submittedName>
        <fullName evidence="6">NUDIX hydrolase</fullName>
    </submittedName>
</protein>
<evidence type="ECO:0000256" key="1">
    <source>
        <dbReference type="ARBA" id="ARBA00001946"/>
    </source>
</evidence>
<sequence length="292" mass="31046">YGVCREPGGRVVLVRGSALADFPGVWSLPGGGLEHAEHPAHAVVREVTEETGLTVEVAGVRAVVADVVPYPDLGVALHTDRIVFDLAVTGGTLRDEADGTTDLARWLAPHEIAELPLLPFTAELLGVPVTPLPPDAVRRRGPFPPPPADRRQRFGAYGLVTDPAGRVLLTMIADGYPGAGRWHLPGGGTDHGEQPIPALLRELVEESGQLGRVVELVGVDNLHNPAALGPEGRPLDWHGVRVIYRVAVDTPTEPRVTELAGGSTARAGWFTPEQLAGLPLTEVAARVLDRRH</sequence>
<feature type="domain" description="Nudix hydrolase" evidence="5">
    <location>
        <begin position="149"/>
        <end position="292"/>
    </location>
</feature>
<dbReference type="InterPro" id="IPR020084">
    <property type="entry name" value="NUDIX_hydrolase_CS"/>
</dbReference>
<dbReference type="Pfam" id="PF00293">
    <property type="entry name" value="NUDIX"/>
    <property type="match status" value="2"/>
</dbReference>
<organism evidence="6 7">
    <name type="scientific">Micromonospora deserti</name>
    <dbReference type="NCBI Taxonomy" id="2070366"/>
    <lineage>
        <taxon>Bacteria</taxon>
        <taxon>Bacillati</taxon>
        <taxon>Actinomycetota</taxon>
        <taxon>Actinomycetes</taxon>
        <taxon>Micromonosporales</taxon>
        <taxon>Micromonosporaceae</taxon>
        <taxon>Micromonospora</taxon>
    </lineage>
</organism>
<dbReference type="InterPro" id="IPR020476">
    <property type="entry name" value="Nudix_hydrolase"/>
</dbReference>
<evidence type="ECO:0000256" key="2">
    <source>
        <dbReference type="ARBA" id="ARBA00005582"/>
    </source>
</evidence>
<feature type="non-terminal residue" evidence="6">
    <location>
        <position position="1"/>
    </location>
</feature>
<keyword evidence="7" id="KW-1185">Reference proteome</keyword>
<comment type="cofactor">
    <cofactor evidence="1">
        <name>Mg(2+)</name>
        <dbReference type="ChEBI" id="CHEBI:18420"/>
    </cofactor>
</comment>
<dbReference type="InterPro" id="IPR015797">
    <property type="entry name" value="NUDIX_hydrolase-like_dom_sf"/>
</dbReference>
<dbReference type="EMBL" id="POUB01000363">
    <property type="protein sequence ID" value="PZF86029.1"/>
    <property type="molecule type" value="Genomic_DNA"/>
</dbReference>
<dbReference type="OrthoDB" id="9804442at2"/>
<dbReference type="AlphaFoldDB" id="A0A2W2CCT8"/>
<evidence type="ECO:0000256" key="4">
    <source>
        <dbReference type="RuleBase" id="RU003476"/>
    </source>
</evidence>
<dbReference type="InterPro" id="IPR000086">
    <property type="entry name" value="NUDIX_hydrolase_dom"/>
</dbReference>
<evidence type="ECO:0000313" key="6">
    <source>
        <dbReference type="EMBL" id="PZF86029.1"/>
    </source>
</evidence>
<evidence type="ECO:0000256" key="3">
    <source>
        <dbReference type="ARBA" id="ARBA00022801"/>
    </source>
</evidence>
<dbReference type="PROSITE" id="PS51462">
    <property type="entry name" value="NUDIX"/>
    <property type="match status" value="2"/>
</dbReference>
<dbReference type="RefSeq" id="WP_111137418.1">
    <property type="nucleotide sequence ID" value="NZ_POUB01000363.1"/>
</dbReference>
<proteinExistence type="inferred from homology"/>
<dbReference type="GO" id="GO:0016787">
    <property type="term" value="F:hydrolase activity"/>
    <property type="evidence" value="ECO:0007669"/>
    <property type="project" value="UniProtKB-KW"/>
</dbReference>
<dbReference type="Gene3D" id="3.90.79.10">
    <property type="entry name" value="Nucleoside Triphosphate Pyrophosphohydrolase"/>
    <property type="match status" value="2"/>
</dbReference>
<comment type="similarity">
    <text evidence="2 4">Belongs to the Nudix hydrolase family.</text>
</comment>
<dbReference type="CDD" id="cd02883">
    <property type="entry name" value="NUDIX_Hydrolase"/>
    <property type="match status" value="2"/>
</dbReference>
<gene>
    <name evidence="6" type="ORF">C1I99_29195</name>
</gene>
<evidence type="ECO:0000259" key="5">
    <source>
        <dbReference type="PROSITE" id="PS51462"/>
    </source>
</evidence>
<dbReference type="PANTHER" id="PTHR43046">
    <property type="entry name" value="GDP-MANNOSE MANNOSYL HYDROLASE"/>
    <property type="match status" value="1"/>
</dbReference>
<dbReference type="PRINTS" id="PR00502">
    <property type="entry name" value="NUDIXFAMILY"/>
</dbReference>
<comment type="caution">
    <text evidence="6">The sequence shown here is derived from an EMBL/GenBank/DDBJ whole genome shotgun (WGS) entry which is preliminary data.</text>
</comment>
<evidence type="ECO:0000313" key="7">
    <source>
        <dbReference type="Proteomes" id="UP000248749"/>
    </source>
</evidence>